<dbReference type="RefSeq" id="WP_345576141.1">
    <property type="nucleotide sequence ID" value="NZ_BAABDQ010000048.1"/>
</dbReference>
<proteinExistence type="predicted"/>
<protein>
    <submittedName>
        <fullName evidence="1">Uncharacterized protein</fullName>
    </submittedName>
</protein>
<dbReference type="EMBL" id="BAABDQ010000048">
    <property type="protein sequence ID" value="GAA3612101.1"/>
    <property type="molecule type" value="Genomic_DNA"/>
</dbReference>
<reference evidence="2" key="1">
    <citation type="journal article" date="2019" name="Int. J. Syst. Evol. Microbiol.">
        <title>The Global Catalogue of Microorganisms (GCM) 10K type strain sequencing project: providing services to taxonomists for standard genome sequencing and annotation.</title>
        <authorList>
            <consortium name="The Broad Institute Genomics Platform"/>
            <consortium name="The Broad Institute Genome Sequencing Center for Infectious Disease"/>
            <person name="Wu L."/>
            <person name="Ma J."/>
        </authorList>
    </citation>
    <scope>NUCLEOTIDE SEQUENCE [LARGE SCALE GENOMIC DNA]</scope>
    <source>
        <strain evidence="2">JCM 17326</strain>
    </source>
</reference>
<dbReference type="Gene3D" id="1.10.357.10">
    <property type="entry name" value="Tetracycline Repressor, domain 2"/>
    <property type="match status" value="1"/>
</dbReference>
<dbReference type="Proteomes" id="UP001500630">
    <property type="component" value="Unassembled WGS sequence"/>
</dbReference>
<accession>A0ABP6ZKT9</accession>
<evidence type="ECO:0000313" key="2">
    <source>
        <dbReference type="Proteomes" id="UP001500630"/>
    </source>
</evidence>
<name>A0ABP6ZKT9_9ACTN</name>
<comment type="caution">
    <text evidence="1">The sequence shown here is derived from an EMBL/GenBank/DDBJ whole genome shotgun (WGS) entry which is preliminary data.</text>
</comment>
<evidence type="ECO:0000313" key="1">
    <source>
        <dbReference type="EMBL" id="GAA3612101.1"/>
    </source>
</evidence>
<sequence>MLVAAVMAERAGDSPEGRVMAVARGYVRFAAKHRVLFESLFGTLPPSGSRRRSGPSSP</sequence>
<gene>
    <name evidence="1" type="ORF">GCM10022419_116330</name>
</gene>
<organism evidence="1 2">
    <name type="scientific">Nonomuraea rosea</name>
    <dbReference type="NCBI Taxonomy" id="638574"/>
    <lineage>
        <taxon>Bacteria</taxon>
        <taxon>Bacillati</taxon>
        <taxon>Actinomycetota</taxon>
        <taxon>Actinomycetes</taxon>
        <taxon>Streptosporangiales</taxon>
        <taxon>Streptosporangiaceae</taxon>
        <taxon>Nonomuraea</taxon>
    </lineage>
</organism>
<keyword evidence="2" id="KW-1185">Reference proteome</keyword>